<dbReference type="GO" id="GO:0006338">
    <property type="term" value="P:chromatin remodeling"/>
    <property type="evidence" value="ECO:0007669"/>
    <property type="project" value="InterPro"/>
</dbReference>
<gene>
    <name evidence="3" type="ORF">DAKH74_037980</name>
</gene>
<feature type="coiled-coil region" evidence="1">
    <location>
        <begin position="403"/>
        <end position="430"/>
    </location>
</feature>
<evidence type="ECO:0000313" key="3">
    <source>
        <dbReference type="EMBL" id="GMM57182.1"/>
    </source>
</evidence>
<dbReference type="Proteomes" id="UP001377567">
    <property type="component" value="Unassembled WGS sequence"/>
</dbReference>
<feature type="region of interest" description="Disordered" evidence="2">
    <location>
        <begin position="1"/>
        <end position="20"/>
    </location>
</feature>
<comment type="caution">
    <text evidence="3">The sequence shown here is derived from an EMBL/GenBank/DDBJ whole genome shotgun (WGS) entry which is preliminary data.</text>
</comment>
<reference evidence="3 4" key="1">
    <citation type="journal article" date="2023" name="Elife">
        <title>Identification of key yeast species and microbe-microbe interactions impacting larval growth of Drosophila in the wild.</title>
        <authorList>
            <person name="Mure A."/>
            <person name="Sugiura Y."/>
            <person name="Maeda R."/>
            <person name="Honda K."/>
            <person name="Sakurai N."/>
            <person name="Takahashi Y."/>
            <person name="Watada M."/>
            <person name="Katoh T."/>
            <person name="Gotoh A."/>
            <person name="Gotoh Y."/>
            <person name="Taniguchi I."/>
            <person name="Nakamura K."/>
            <person name="Hayashi T."/>
            <person name="Katayama T."/>
            <person name="Uemura T."/>
            <person name="Hattori Y."/>
        </authorList>
    </citation>
    <scope>NUCLEOTIDE SEQUENCE [LARGE SCALE GENOMIC DNA]</scope>
    <source>
        <strain evidence="3 4">KH-74</strain>
    </source>
</reference>
<sequence length="444" mass="48840">MHYASFPATTTMQRPNTMQSHQRLLLPQAYLTNFHNRVRNEEAIPIYVAAQPSRAHKRAKVVNYAEVDAADPFDFDNDDESDDDSDDSDRAGRSRRRGGAASGRDDSNGMDTDGGDGADGADGAAGEHDGAARGKSGHGSATAPIAMGPESLPDLVEQPEMLGIVRYPRIKETFMQSTVAAPYRLAPMDNTSSTASGNFPEPHTPDEPIIVPVLLSLEHQGATISDFLTWNVNDASLSIEDFATVYCRDLGFDAGAADSDSASAAALHAQVVSAIREQLTEGAKVAAVKLPDVHAVVNLTCNLNDKFYEDNFQWNLSDSSLSPEMFAEVIVGDLGLTRDFLPLIAFSLHDSILKIKREWLEGNLALQETALQNEAAFGYLSGIRLDVDELGVNWCPRVEILTQQEIQKREIEKERNLRRLKRESDRLGRRGRRRMDDLESTLRI</sequence>
<evidence type="ECO:0000256" key="1">
    <source>
        <dbReference type="SAM" id="Coils"/>
    </source>
</evidence>
<keyword evidence="4" id="KW-1185">Reference proteome</keyword>
<dbReference type="EMBL" id="BTGD01000011">
    <property type="protein sequence ID" value="GMM57182.1"/>
    <property type="molecule type" value="Genomic_DNA"/>
</dbReference>
<dbReference type="Pfam" id="PF04855">
    <property type="entry name" value="SNF5"/>
    <property type="match status" value="2"/>
</dbReference>
<organism evidence="3 4">
    <name type="scientific">Maudiozyma humilis</name>
    <name type="common">Sour dough yeast</name>
    <name type="synonym">Kazachstania humilis</name>
    <dbReference type="NCBI Taxonomy" id="51915"/>
    <lineage>
        <taxon>Eukaryota</taxon>
        <taxon>Fungi</taxon>
        <taxon>Dikarya</taxon>
        <taxon>Ascomycota</taxon>
        <taxon>Saccharomycotina</taxon>
        <taxon>Saccharomycetes</taxon>
        <taxon>Saccharomycetales</taxon>
        <taxon>Saccharomycetaceae</taxon>
        <taxon>Maudiozyma</taxon>
    </lineage>
</organism>
<keyword evidence="1" id="KW-0175">Coiled coil</keyword>
<feature type="compositionally biased region" description="Polar residues" evidence="2">
    <location>
        <begin position="7"/>
        <end position="20"/>
    </location>
</feature>
<dbReference type="AlphaFoldDB" id="A0AAV5S0N8"/>
<dbReference type="GO" id="GO:0000228">
    <property type="term" value="C:nuclear chromosome"/>
    <property type="evidence" value="ECO:0007669"/>
    <property type="project" value="InterPro"/>
</dbReference>
<feature type="region of interest" description="Disordered" evidence="2">
    <location>
        <begin position="71"/>
        <end position="151"/>
    </location>
</feature>
<dbReference type="InterPro" id="IPR006939">
    <property type="entry name" value="SNF5"/>
</dbReference>
<evidence type="ECO:0000313" key="4">
    <source>
        <dbReference type="Proteomes" id="UP001377567"/>
    </source>
</evidence>
<protein>
    <submittedName>
        <fullName evidence="3">Sfh1 protein</fullName>
    </submittedName>
</protein>
<feature type="compositionally biased region" description="Acidic residues" evidence="2">
    <location>
        <begin position="71"/>
        <end position="87"/>
    </location>
</feature>
<dbReference type="InterPro" id="IPR017393">
    <property type="entry name" value="Sfh1/SNF5"/>
</dbReference>
<accession>A0AAV5S0N8</accession>
<dbReference type="PIRSF" id="PIRSF038126">
    <property type="entry name" value="SWI_SNF"/>
    <property type="match status" value="1"/>
</dbReference>
<name>A0AAV5S0N8_MAUHU</name>
<evidence type="ECO:0000256" key="2">
    <source>
        <dbReference type="SAM" id="MobiDB-lite"/>
    </source>
</evidence>
<proteinExistence type="predicted"/>